<sequence>MRALLQVVSLLMLVLTVIFPMLYLFDAVSEATLKGAILAISVVWFLATPLWMGREKQNSAGEGSTK</sequence>
<dbReference type="RefSeq" id="WP_096654804.1">
    <property type="nucleotide sequence ID" value="NZ_NWUX01000029.1"/>
</dbReference>
<keyword evidence="3" id="KW-1185">Reference proteome</keyword>
<evidence type="ECO:0000313" key="3">
    <source>
        <dbReference type="Proteomes" id="UP000218677"/>
    </source>
</evidence>
<dbReference type="AlphaFoldDB" id="A0A2A4HI13"/>
<keyword evidence="1" id="KW-0812">Transmembrane</keyword>
<dbReference type="EMBL" id="NWUX01000029">
    <property type="protein sequence ID" value="PCF93815.1"/>
    <property type="molecule type" value="Genomic_DNA"/>
</dbReference>
<dbReference type="Proteomes" id="UP000218677">
    <property type="component" value="Unassembled WGS sequence"/>
</dbReference>
<evidence type="ECO:0008006" key="4">
    <source>
        <dbReference type="Google" id="ProtNLM"/>
    </source>
</evidence>
<name>A0A2A4HI13_9GAMM</name>
<proteinExistence type="predicted"/>
<feature type="transmembrane region" description="Helical" evidence="1">
    <location>
        <begin position="31"/>
        <end position="52"/>
    </location>
</feature>
<gene>
    <name evidence="2" type="ORF">CPA45_20430</name>
</gene>
<comment type="caution">
    <text evidence="2">The sequence shown here is derived from an EMBL/GenBank/DDBJ whole genome shotgun (WGS) entry which is preliminary data.</text>
</comment>
<keyword evidence="1" id="KW-1133">Transmembrane helix</keyword>
<evidence type="ECO:0000256" key="1">
    <source>
        <dbReference type="SAM" id="Phobius"/>
    </source>
</evidence>
<feature type="transmembrane region" description="Helical" evidence="1">
    <location>
        <begin position="7"/>
        <end position="25"/>
    </location>
</feature>
<dbReference type="OrthoDB" id="285304at2"/>
<evidence type="ECO:0000313" key="2">
    <source>
        <dbReference type="EMBL" id="PCF93815.1"/>
    </source>
</evidence>
<keyword evidence="1" id="KW-0472">Membrane</keyword>
<accession>A0A2A4HI13</accession>
<reference evidence="3" key="1">
    <citation type="submission" date="2017-09" db="EMBL/GenBank/DDBJ databases">
        <authorList>
            <person name="Cho G.-S."/>
            <person name="Oguntoyinbo F.A."/>
            <person name="Cnockaert M."/>
            <person name="Kabisch J."/>
            <person name="Neve H."/>
            <person name="Bockelmann W."/>
            <person name="Wenning M."/>
            <person name="Franz C.M."/>
            <person name="Vandamme P."/>
        </authorList>
    </citation>
    <scope>NUCLEOTIDE SEQUENCE [LARGE SCALE GENOMIC DNA]</scope>
    <source>
        <strain evidence="3">MBT G8648</strain>
    </source>
</reference>
<organism evidence="2 3">
    <name type="scientific">Vreelandella nigrificans</name>
    <dbReference type="NCBI Taxonomy" id="2042704"/>
    <lineage>
        <taxon>Bacteria</taxon>
        <taxon>Pseudomonadati</taxon>
        <taxon>Pseudomonadota</taxon>
        <taxon>Gammaproteobacteria</taxon>
        <taxon>Oceanospirillales</taxon>
        <taxon>Halomonadaceae</taxon>
        <taxon>Vreelandella</taxon>
    </lineage>
</organism>
<protein>
    <recommendedName>
        <fullName evidence="4">DUF2842 domain-containing protein</fullName>
    </recommendedName>
</protein>